<evidence type="ECO:0000313" key="3">
    <source>
        <dbReference type="EMBL" id="OJX58278.1"/>
    </source>
</evidence>
<feature type="transmembrane region" description="Helical" evidence="1">
    <location>
        <begin position="260"/>
        <end position="277"/>
    </location>
</feature>
<keyword evidence="1" id="KW-1133">Transmembrane helix</keyword>
<evidence type="ECO:0000259" key="2">
    <source>
        <dbReference type="Pfam" id="PF14258"/>
    </source>
</evidence>
<dbReference type="Proteomes" id="UP000184233">
    <property type="component" value="Unassembled WGS sequence"/>
</dbReference>
<dbReference type="AlphaFoldDB" id="A0A1M3L0B3"/>
<name>A0A1M3L0B3_9BACT</name>
<proteinExistence type="predicted"/>
<reference evidence="3 4" key="1">
    <citation type="submission" date="2016-09" db="EMBL/GenBank/DDBJ databases">
        <title>Genome-resolved meta-omics ties microbial dynamics to process performance in biotechnology for thiocyanate degradation.</title>
        <authorList>
            <person name="Kantor R.S."/>
            <person name="Huddy R.J."/>
            <person name="Iyer R."/>
            <person name="Thomas B.C."/>
            <person name="Brown C.T."/>
            <person name="Anantharaman K."/>
            <person name="Tringe S."/>
            <person name="Hettich R.L."/>
            <person name="Harrison S.T."/>
            <person name="Banfield J.F."/>
        </authorList>
    </citation>
    <scope>NUCLEOTIDE SEQUENCE [LARGE SCALE GENOMIC DNA]</scope>
    <source>
        <strain evidence="3">59-99</strain>
    </source>
</reference>
<accession>A0A1M3L0B3</accession>
<protein>
    <recommendedName>
        <fullName evidence="2">DUF4350 domain-containing protein</fullName>
    </recommendedName>
</protein>
<keyword evidence="1" id="KW-0472">Membrane</keyword>
<dbReference type="EMBL" id="MKVH01000019">
    <property type="protein sequence ID" value="OJX58278.1"/>
    <property type="molecule type" value="Genomic_DNA"/>
</dbReference>
<dbReference type="STRING" id="1895771.BGO89_03345"/>
<keyword evidence="1" id="KW-0812">Transmembrane</keyword>
<dbReference type="InterPro" id="IPR025646">
    <property type="entry name" value="DUF4350"/>
</dbReference>
<sequence>MKRQHLVTVMLGVIVVALVVFQYLQPQPIDWSEDFRRNETKPHGCTVLYGMLEAIRPERALTVVRTTPEDAFLEGEVPEGSTYMIVTGMFNPDSASMGSLMDFVRRGGTLFLVTDHAGIVAGDSMRMRTDVKWDSTSIDFTNPRLKSAKAMRFPRSVTNAAVMLADSIDSAGVTVLAVTSEDEPVFVRRSVGDGAIYFLSMPRLLGNYGILVDTVQNVADKILAYLPAGEVVWDEHFKPGQTKERQGVLRYVANTEPLAWAWYVTMAGLALFVVVHARRRQRAIPVLDPVRNTTVEFVHTVAMLYHHVHDNRDLVEKLQKLFLDHVRTRLRIRTDQPQDVMAKHIATTAGVHIDVVNDVFQILTNVLSLSEVTDDDVIRVHDAIMTFHSRSTA</sequence>
<gene>
    <name evidence="3" type="ORF">BGO89_03345</name>
</gene>
<dbReference type="Pfam" id="PF14258">
    <property type="entry name" value="DUF4350"/>
    <property type="match status" value="1"/>
</dbReference>
<feature type="domain" description="DUF4350" evidence="2">
    <location>
        <begin position="39"/>
        <end position="211"/>
    </location>
</feature>
<comment type="caution">
    <text evidence="3">The sequence shown here is derived from an EMBL/GenBank/DDBJ whole genome shotgun (WGS) entry which is preliminary data.</text>
</comment>
<organism evidence="3 4">
    <name type="scientific">Candidatus Kapaibacterium thiocyanatum</name>
    <dbReference type="NCBI Taxonomy" id="1895771"/>
    <lineage>
        <taxon>Bacteria</taxon>
        <taxon>Pseudomonadati</taxon>
        <taxon>Candidatus Kapaibacteriota</taxon>
        <taxon>Candidatus Kapaibacteriia</taxon>
        <taxon>Candidatus Kapaibacteriales</taxon>
        <taxon>Candidatus Kapaibacteriaceae</taxon>
        <taxon>Candidatus Kapaibacterium</taxon>
    </lineage>
</organism>
<evidence type="ECO:0000313" key="4">
    <source>
        <dbReference type="Proteomes" id="UP000184233"/>
    </source>
</evidence>
<evidence type="ECO:0000256" key="1">
    <source>
        <dbReference type="SAM" id="Phobius"/>
    </source>
</evidence>